<feature type="transmembrane region" description="Helical" evidence="1">
    <location>
        <begin position="247"/>
        <end position="267"/>
    </location>
</feature>
<feature type="transmembrane region" description="Helical" evidence="1">
    <location>
        <begin position="279"/>
        <end position="296"/>
    </location>
</feature>
<dbReference type="Gene3D" id="1.20.1250.20">
    <property type="entry name" value="MFS general substrate transporter like domains"/>
    <property type="match status" value="1"/>
</dbReference>
<feature type="transmembrane region" description="Helical" evidence="1">
    <location>
        <begin position="17"/>
        <end position="41"/>
    </location>
</feature>
<keyword evidence="1" id="KW-1133">Transmembrane helix</keyword>
<proteinExistence type="predicted"/>
<evidence type="ECO:0000313" key="3">
    <source>
        <dbReference type="Proteomes" id="UP000266677"/>
    </source>
</evidence>
<keyword evidence="1" id="KW-0472">Membrane</keyword>
<dbReference type="RefSeq" id="WP_120043998.1">
    <property type="nucleotide sequence ID" value="NZ_QZFU01000036.1"/>
</dbReference>
<evidence type="ECO:0000256" key="1">
    <source>
        <dbReference type="SAM" id="Phobius"/>
    </source>
</evidence>
<feature type="transmembrane region" description="Helical" evidence="1">
    <location>
        <begin position="105"/>
        <end position="123"/>
    </location>
</feature>
<comment type="caution">
    <text evidence="2">The sequence shown here is derived from an EMBL/GenBank/DDBJ whole genome shotgun (WGS) entry which is preliminary data.</text>
</comment>
<gene>
    <name evidence="2" type="ORF">D5S18_27590</name>
</gene>
<name>A0A3A4KBG0_9NOCA</name>
<sequence length="388" mass="39238">MVITTYTTLLRQRWVPALLLAGTLARLPLQMYSFALLLLVVQRTGSFATAGATAAAAAAGYAVAVPVQGRLVDRFGRTRILVLTAAINLAAFAIVPLAVRAGTQTLLVAAVLLGASLPPVAAAQRALWPEVVVEEAARRTAFTLDALLLDLALVVGPLLVTAISAVLGPLWAVEAGGVAIAAGTLWFSGLPPARARSGRKRSGAFAGPLRSPAIVLLLCGSVLTGTLLGVVRVTFVRFADAHAAPHAAGFALAAYGLGSLVGGLAYGAIRWSGDAARRLALILAGYAAGVALLACAPNPTVLVGLCLFAGVWLGPTVICTFELVGRCAPPDAVTESFAWGITATYSGSALGNSLGGALTATGAAFLVAACCAAVATLAISLGRKVFHA</sequence>
<feature type="transmembrane region" description="Helical" evidence="1">
    <location>
        <begin position="80"/>
        <end position="99"/>
    </location>
</feature>
<feature type="transmembrane region" description="Helical" evidence="1">
    <location>
        <begin position="171"/>
        <end position="193"/>
    </location>
</feature>
<dbReference type="PANTHER" id="PTHR23542:SF1">
    <property type="entry name" value="MAJOR FACILITATOR SUPERFAMILY (MFS) PROFILE DOMAIN-CONTAINING PROTEIN"/>
    <property type="match status" value="1"/>
</dbReference>
<dbReference type="GO" id="GO:0022857">
    <property type="term" value="F:transmembrane transporter activity"/>
    <property type="evidence" value="ECO:0007669"/>
    <property type="project" value="InterPro"/>
</dbReference>
<feature type="transmembrane region" description="Helical" evidence="1">
    <location>
        <begin position="144"/>
        <end position="165"/>
    </location>
</feature>
<evidence type="ECO:0000313" key="2">
    <source>
        <dbReference type="EMBL" id="RJO70941.1"/>
    </source>
</evidence>
<dbReference type="Proteomes" id="UP000266677">
    <property type="component" value="Unassembled WGS sequence"/>
</dbReference>
<dbReference type="OrthoDB" id="5243516at2"/>
<dbReference type="Pfam" id="PF07690">
    <property type="entry name" value="MFS_1"/>
    <property type="match status" value="1"/>
</dbReference>
<organism evidence="2 3">
    <name type="scientific">Nocardia panacis</name>
    <dbReference type="NCBI Taxonomy" id="2340916"/>
    <lineage>
        <taxon>Bacteria</taxon>
        <taxon>Bacillati</taxon>
        <taxon>Actinomycetota</taxon>
        <taxon>Actinomycetes</taxon>
        <taxon>Mycobacteriales</taxon>
        <taxon>Nocardiaceae</taxon>
        <taxon>Nocardia</taxon>
    </lineage>
</organism>
<feature type="transmembrane region" description="Helical" evidence="1">
    <location>
        <begin position="360"/>
        <end position="382"/>
    </location>
</feature>
<dbReference type="InterPro" id="IPR011701">
    <property type="entry name" value="MFS"/>
</dbReference>
<dbReference type="SUPFAM" id="SSF103473">
    <property type="entry name" value="MFS general substrate transporter"/>
    <property type="match status" value="1"/>
</dbReference>
<protein>
    <submittedName>
        <fullName evidence="2">MFS transporter</fullName>
    </submittedName>
</protein>
<keyword evidence="1" id="KW-0812">Transmembrane</keyword>
<dbReference type="PANTHER" id="PTHR23542">
    <property type="match status" value="1"/>
</dbReference>
<dbReference type="EMBL" id="QZFU01000036">
    <property type="protein sequence ID" value="RJO70941.1"/>
    <property type="molecule type" value="Genomic_DNA"/>
</dbReference>
<feature type="transmembrane region" description="Helical" evidence="1">
    <location>
        <begin position="47"/>
        <end position="68"/>
    </location>
</feature>
<accession>A0A3A4KBG0</accession>
<reference evidence="2 3" key="1">
    <citation type="submission" date="2018-09" db="EMBL/GenBank/DDBJ databases">
        <title>YIM PH21274 draft genome.</title>
        <authorList>
            <person name="Miao C."/>
        </authorList>
    </citation>
    <scope>NUCLEOTIDE SEQUENCE [LARGE SCALE GENOMIC DNA]</scope>
    <source>
        <strain evidence="2 3">YIM PH 21724</strain>
    </source>
</reference>
<dbReference type="InterPro" id="IPR036259">
    <property type="entry name" value="MFS_trans_sf"/>
</dbReference>
<keyword evidence="3" id="KW-1185">Reference proteome</keyword>
<feature type="transmembrane region" description="Helical" evidence="1">
    <location>
        <begin position="214"/>
        <end position="235"/>
    </location>
</feature>
<dbReference type="AlphaFoldDB" id="A0A3A4KBG0"/>